<dbReference type="Gene3D" id="2.170.130.10">
    <property type="entry name" value="TonB-dependent receptor, plug domain"/>
    <property type="match status" value="1"/>
</dbReference>
<accession>A3XJP1</accession>
<evidence type="ECO:0000313" key="6">
    <source>
        <dbReference type="Proteomes" id="UP000001601"/>
    </source>
</evidence>
<dbReference type="AlphaFoldDB" id="A3XJP1"/>
<evidence type="ECO:0000259" key="4">
    <source>
        <dbReference type="Pfam" id="PF05569"/>
    </source>
</evidence>
<keyword evidence="3" id="KW-0472">Membrane</keyword>
<dbReference type="Pfam" id="PF05569">
    <property type="entry name" value="Peptidase_M56"/>
    <property type="match status" value="1"/>
</dbReference>
<keyword evidence="3" id="KW-1133">Transmembrane helix</keyword>
<evidence type="ECO:0000256" key="2">
    <source>
        <dbReference type="SAM" id="MobiDB-lite"/>
    </source>
</evidence>
<keyword evidence="3" id="KW-0812">Transmembrane</keyword>
<name>A3XJP1_LEEBM</name>
<feature type="transmembrane region" description="Helical" evidence="3">
    <location>
        <begin position="6"/>
        <end position="25"/>
    </location>
</feature>
<evidence type="ECO:0000313" key="5">
    <source>
        <dbReference type="EMBL" id="EAQ50234.1"/>
    </source>
</evidence>
<feature type="region of interest" description="Disordered" evidence="2">
    <location>
        <begin position="423"/>
        <end position="458"/>
    </location>
</feature>
<feature type="coiled-coil region" evidence="1">
    <location>
        <begin position="546"/>
        <end position="637"/>
    </location>
</feature>
<dbReference type="EMBL" id="AANC01000002">
    <property type="protein sequence ID" value="EAQ50234.1"/>
    <property type="molecule type" value="Genomic_DNA"/>
</dbReference>
<proteinExistence type="predicted"/>
<dbReference type="PANTHER" id="PTHR34978:SF3">
    <property type="entry name" value="SLR0241 PROTEIN"/>
    <property type="match status" value="1"/>
</dbReference>
<dbReference type="CDD" id="cd07341">
    <property type="entry name" value="M56_BlaR1_MecR1_like"/>
    <property type="match status" value="1"/>
</dbReference>
<feature type="transmembrane region" description="Helical" evidence="3">
    <location>
        <begin position="37"/>
        <end position="58"/>
    </location>
</feature>
<keyword evidence="6" id="KW-1185">Reference proteome</keyword>
<dbReference type="STRING" id="398720.MED217_04362"/>
<evidence type="ECO:0000256" key="3">
    <source>
        <dbReference type="SAM" id="Phobius"/>
    </source>
</evidence>
<dbReference type="OrthoDB" id="1522859at2"/>
<dbReference type="eggNOG" id="COG4219">
    <property type="taxonomic scope" value="Bacteria"/>
</dbReference>
<sequence>MEALIYLFKAGVILLFFYMIYIFLLKDETFFRSNRQFLLTGIIASFLAPLLVLKRTVYKEMPAMDFDFLSDVNTQVAVNASNEPSIDFWQIAALIYGAGLAVMLVAFGRKLYQIFSFIKSSRQYTSNGFRFVQVDGLDSPFSFFNTIVLDARAHSEEDLEMIIMHEQEHARQNHSIDVLLVQLALTAQWFNPVAWLYKNAVIENLEYLADAATVNQVQNQKSYQLALVKVAAPKLAPALTNSFYQSFIKKRIVMLNKQSSSEFRKWKMLLVVPILGAFMWSFNVKEEIKYTSEKALSTTENTAAVMYLTSSSNVEELLAIEQYFETEIPQVDLKIQEVQRDASGTITGFAIYTRFEGENDFKKNLELKTEDAQTEAFEYALGYDDSSIAIVDVKNGITKTLITKDGVQGFVLDAKVKNALSSPSQSTAKMSLPEIIEDAPSKSSKDTQRSGSKPFKKIITPSTSESEIKAIVSELDTEYDVAMRFSRLKYNDAGEISRIKIEVEDRKTGNKASASYNRDENAIVPIAVYRSADGTFGVVSGQNSIVQRSAMAKEELEQRRAEMELRRAEMEERREEMMLRREGMMEKLKDSTEWNTEMKARMEERQAEMEKRKEEIEARMEERRVKMQEREEELRIRVKERMLLEADSVFVERERPINASEYSNANNKQTQNIYYRVRQPQHASNVIFVIDGKVIEDKDFDFKSIDIKTIESISVLKGKEPTKKYKKYIDDDTEGVIEINTKKSKKD</sequence>
<keyword evidence="1" id="KW-0175">Coiled coil</keyword>
<gene>
    <name evidence="5" type="ORF">MED217_04362</name>
</gene>
<dbReference type="InterPro" id="IPR008756">
    <property type="entry name" value="Peptidase_M56"/>
</dbReference>
<comment type="caution">
    <text evidence="5">The sequence shown here is derived from an EMBL/GenBank/DDBJ whole genome shotgun (WGS) entry which is preliminary data.</text>
</comment>
<reference evidence="5 6" key="1">
    <citation type="journal article" date="2007" name="Nature">
        <title>Light stimulates growth of proteorhodopsin-containing marine Flavobacteria.</title>
        <authorList>
            <person name="Gomez-Consarnau L."/>
            <person name="Gonzalez J.M."/>
            <person name="Coll-Llado M."/>
            <person name="Gourdon P."/>
            <person name="Pascher T."/>
            <person name="Neutze R."/>
            <person name="Pedros-Alio C."/>
            <person name="Pinhassi J."/>
        </authorList>
    </citation>
    <scope>NUCLEOTIDE SEQUENCE [LARGE SCALE GENOMIC DNA]</scope>
    <source>
        <strain evidence="5 6">MED217</strain>
    </source>
</reference>
<dbReference type="HOGENOM" id="CLU_013798_3_0_10"/>
<dbReference type="RefSeq" id="WP_009779261.1">
    <property type="nucleotide sequence ID" value="NZ_CH672395.1"/>
</dbReference>
<feature type="compositionally biased region" description="Basic and acidic residues" evidence="2">
    <location>
        <begin position="439"/>
        <end position="448"/>
    </location>
</feature>
<evidence type="ECO:0000256" key="1">
    <source>
        <dbReference type="SAM" id="Coils"/>
    </source>
</evidence>
<organism evidence="5 6">
    <name type="scientific">Leeuwenhoekiella blandensis (strain CECT 7118 / CCUG 51940 / KCTC 22103 / MED217)</name>
    <name type="common">Flavobacterium sp. (strain MED217)</name>
    <dbReference type="NCBI Taxonomy" id="398720"/>
    <lineage>
        <taxon>Bacteria</taxon>
        <taxon>Pseudomonadati</taxon>
        <taxon>Bacteroidota</taxon>
        <taxon>Flavobacteriia</taxon>
        <taxon>Flavobacteriales</taxon>
        <taxon>Flavobacteriaceae</taxon>
        <taxon>Leeuwenhoekiella</taxon>
    </lineage>
</organism>
<protein>
    <recommendedName>
        <fullName evidence="4">Peptidase M56 domain-containing protein</fullName>
    </recommendedName>
</protein>
<dbReference type="InterPro" id="IPR052173">
    <property type="entry name" value="Beta-lactam_resp_regulator"/>
</dbReference>
<feature type="transmembrane region" description="Helical" evidence="3">
    <location>
        <begin position="88"/>
        <end position="107"/>
    </location>
</feature>
<feature type="transmembrane region" description="Helical" evidence="3">
    <location>
        <begin position="266"/>
        <end position="282"/>
    </location>
</feature>
<feature type="domain" description="Peptidase M56" evidence="4">
    <location>
        <begin position="129"/>
        <end position="255"/>
    </location>
</feature>
<dbReference type="PANTHER" id="PTHR34978">
    <property type="entry name" value="POSSIBLE SENSOR-TRANSDUCER PROTEIN BLAR"/>
    <property type="match status" value="1"/>
</dbReference>
<dbReference type="InterPro" id="IPR037066">
    <property type="entry name" value="Plug_dom_sf"/>
</dbReference>
<dbReference type="Proteomes" id="UP000001601">
    <property type="component" value="Unassembled WGS sequence"/>
</dbReference>